<feature type="transmembrane region" description="Helical" evidence="1">
    <location>
        <begin position="66"/>
        <end position="84"/>
    </location>
</feature>
<accession>A0A0K8J5C2</accession>
<feature type="domain" description="HD" evidence="2">
    <location>
        <begin position="257"/>
        <end position="363"/>
    </location>
</feature>
<keyword evidence="1" id="KW-0472">Membrane</keyword>
<dbReference type="SUPFAM" id="SSF109604">
    <property type="entry name" value="HD-domain/PDEase-like"/>
    <property type="match status" value="1"/>
</dbReference>
<keyword evidence="4" id="KW-1185">Reference proteome</keyword>
<evidence type="ECO:0000313" key="4">
    <source>
        <dbReference type="Proteomes" id="UP000196053"/>
    </source>
</evidence>
<keyword evidence="1" id="KW-1133">Transmembrane helix</keyword>
<gene>
    <name evidence="3" type="ORF">SD1D_1330</name>
</gene>
<feature type="transmembrane region" description="Helical" evidence="1">
    <location>
        <begin position="35"/>
        <end position="54"/>
    </location>
</feature>
<reference evidence="4" key="1">
    <citation type="submission" date="2015-09" db="EMBL/GenBank/DDBJ databases">
        <authorList>
            <person name="Wibberg D."/>
        </authorList>
    </citation>
    <scope>NUCLEOTIDE SEQUENCE [LARGE SCALE GENOMIC DNA]</scope>
    <source>
        <strain evidence="4">SD1D</strain>
    </source>
</reference>
<feature type="transmembrane region" description="Helical" evidence="1">
    <location>
        <begin position="146"/>
        <end position="166"/>
    </location>
</feature>
<dbReference type="Pfam" id="PF01966">
    <property type="entry name" value="HD"/>
    <property type="match status" value="1"/>
</dbReference>
<dbReference type="InterPro" id="IPR010540">
    <property type="entry name" value="CmpB_TMEM229"/>
</dbReference>
<dbReference type="InterPro" id="IPR006674">
    <property type="entry name" value="HD_domain"/>
</dbReference>
<dbReference type="RefSeq" id="WP_275940391.1">
    <property type="nucleotide sequence ID" value="NZ_DUPS01000022.1"/>
</dbReference>
<dbReference type="KEGG" id="hsd:SD1D_1330"/>
<dbReference type="Pfam" id="PF06541">
    <property type="entry name" value="ABC_trans_CmpB"/>
    <property type="match status" value="1"/>
</dbReference>
<evidence type="ECO:0000313" key="3">
    <source>
        <dbReference type="EMBL" id="CUH92876.1"/>
    </source>
</evidence>
<name>A0A0K8J5C2_9FIRM</name>
<proteinExistence type="predicted"/>
<dbReference type="AlphaFoldDB" id="A0A0K8J5C2"/>
<evidence type="ECO:0000256" key="1">
    <source>
        <dbReference type="SAM" id="Phobius"/>
    </source>
</evidence>
<keyword evidence="1" id="KW-0812">Transmembrane</keyword>
<feature type="transmembrane region" description="Helical" evidence="1">
    <location>
        <begin position="114"/>
        <end position="134"/>
    </location>
</feature>
<dbReference type="CDD" id="cd00077">
    <property type="entry name" value="HDc"/>
    <property type="match status" value="1"/>
</dbReference>
<dbReference type="InterPro" id="IPR003607">
    <property type="entry name" value="HD/PDEase_dom"/>
</dbReference>
<sequence length="378" mass="44119">MNKYIIAFFIFSFFGWIWESIYCTIREHKWANRGFLYGPICPIYGFASVLGFIIYDLIKAGYLPSIKWWMIFMLGFIVSMLLEYPTSWALEKLFKARWWDYSDIWLNIKGRTSVPTSLAFGFAAILAMEVLIPLVDRGLSFLPESLLFILSLILVSIISIDTTLTISSLTDFQKYVASIEEAFQNHMTDIVNRVYGNRNSFYLKAIQRIAVFKLPGRKNRIAKQLREKQFVELIKDYYESDVVKQMDNYIQHGTTTTLEHCENVAWISYLINEKLHLNADEKKLVEAAMLHDLYLYDWHDGDPSRKTHGFDHPEIACINAVKNFDVPEKVQEAIRSHMWPLTITKIPKSKEALIICFADKYCALIETIRLNKRFGLRH</sequence>
<organism evidence="3 4">
    <name type="scientific">Herbinix luporum</name>
    <dbReference type="NCBI Taxonomy" id="1679721"/>
    <lineage>
        <taxon>Bacteria</taxon>
        <taxon>Bacillati</taxon>
        <taxon>Bacillota</taxon>
        <taxon>Clostridia</taxon>
        <taxon>Lachnospirales</taxon>
        <taxon>Lachnospiraceae</taxon>
        <taxon>Herbinix</taxon>
    </lineage>
</organism>
<dbReference type="EMBL" id="LN879430">
    <property type="protein sequence ID" value="CUH92876.1"/>
    <property type="molecule type" value="Genomic_DNA"/>
</dbReference>
<protein>
    <submittedName>
        <fullName evidence="3">Putative membrane protein</fullName>
    </submittedName>
</protein>
<feature type="transmembrane region" description="Helical" evidence="1">
    <location>
        <begin position="6"/>
        <end position="23"/>
    </location>
</feature>
<evidence type="ECO:0000259" key="2">
    <source>
        <dbReference type="Pfam" id="PF01966"/>
    </source>
</evidence>
<dbReference type="Gene3D" id="1.10.3210.10">
    <property type="entry name" value="Hypothetical protein af1432"/>
    <property type="match status" value="1"/>
</dbReference>
<dbReference type="Proteomes" id="UP000196053">
    <property type="component" value="Chromosome I"/>
</dbReference>